<dbReference type="InterPro" id="IPR021430">
    <property type="entry name" value="DUF3079"/>
</dbReference>
<keyword evidence="2" id="KW-1185">Reference proteome</keyword>
<name>A0A7G8Q1A4_9GAMM</name>
<accession>A0A7G8Q1A4</accession>
<dbReference type="RefSeq" id="WP_187056035.1">
    <property type="nucleotide sequence ID" value="NZ_CP060412.1"/>
</dbReference>
<evidence type="ECO:0000313" key="1">
    <source>
        <dbReference type="EMBL" id="QNK00562.1"/>
    </source>
</evidence>
<dbReference type="EMBL" id="CP060412">
    <property type="protein sequence ID" value="QNK00562.1"/>
    <property type="molecule type" value="Genomic_DNA"/>
</dbReference>
<gene>
    <name evidence="1" type="ORF">H8F01_15875</name>
</gene>
<evidence type="ECO:0000313" key="2">
    <source>
        <dbReference type="Proteomes" id="UP000515873"/>
    </source>
</evidence>
<sequence>MAKKIALFPTHPERICWGCDKYCAADALRCGNGSGRTPHPIEVLGDDWLEQGDWGFDPEEVARAKVRAGKNPG</sequence>
<dbReference type="Proteomes" id="UP000515873">
    <property type="component" value="Chromosome"/>
</dbReference>
<dbReference type="Pfam" id="PF11278">
    <property type="entry name" value="DUF3079"/>
    <property type="match status" value="1"/>
</dbReference>
<proteinExistence type="predicted"/>
<organism evidence="1 2">
    <name type="scientific">Dyella telluris</name>
    <dbReference type="NCBI Taxonomy" id="2763498"/>
    <lineage>
        <taxon>Bacteria</taxon>
        <taxon>Pseudomonadati</taxon>
        <taxon>Pseudomonadota</taxon>
        <taxon>Gammaproteobacteria</taxon>
        <taxon>Lysobacterales</taxon>
        <taxon>Rhodanobacteraceae</taxon>
        <taxon>Dyella</taxon>
    </lineage>
</organism>
<dbReference type="KEGG" id="dtl:H8F01_15875"/>
<reference evidence="1 2" key="1">
    <citation type="submission" date="2020-08" db="EMBL/GenBank/DDBJ databases">
        <title>Dyella sp. G9 isolated from forest soil.</title>
        <authorList>
            <person name="Fu J."/>
            <person name="Qiu L."/>
        </authorList>
    </citation>
    <scope>NUCLEOTIDE SEQUENCE [LARGE SCALE GENOMIC DNA]</scope>
    <source>
        <strain evidence="1 2">G9</strain>
    </source>
</reference>
<protein>
    <submittedName>
        <fullName evidence="1">DUF3079 domain-containing protein</fullName>
    </submittedName>
</protein>
<dbReference type="AlphaFoldDB" id="A0A7G8Q1A4"/>